<proteinExistence type="predicted"/>
<keyword evidence="1" id="KW-0812">Transmembrane</keyword>
<keyword evidence="3" id="KW-1185">Reference proteome</keyword>
<evidence type="ECO:0000313" key="3">
    <source>
        <dbReference type="Proteomes" id="UP000789901"/>
    </source>
</evidence>
<evidence type="ECO:0000256" key="1">
    <source>
        <dbReference type="SAM" id="Phobius"/>
    </source>
</evidence>
<gene>
    <name evidence="2" type="ORF">GMARGA_LOCUS1087</name>
</gene>
<comment type="caution">
    <text evidence="2">The sequence shown here is derived from an EMBL/GenBank/DDBJ whole genome shotgun (WGS) entry which is preliminary data.</text>
</comment>
<sequence length="345" mass="39736">MLPTVAFFGWLALPFAIFASIIALMLGTIYLLKDSVHSNQSLSNNPEEPYLRSYAKRLGLDKLNKSEEDVEKFYKFAGPDFDWPPEFDIQARKLVISYITKPAPWFVKGEGEELATNTLAYHRFLKFNELDSSKGSHVLIMNGQIKHYGGEISEDEYDRLLEQHPGMFYAPVKEQPPIITRRSSAIDDVNRKEWQVHIWLRCKENPSIEATMSNIEYDSNSNRTYRTIVDTGSTMTIIPFFLRAKTSNGRYGWSTHSFLATGYGAGTKMNRVSRRWEICIGDGTNWSEWVETGEIYSWQMDVPENVDCAPIGYDVLNQIPHYKPVGQPYIFLRDLNAFRRLQNVD</sequence>
<dbReference type="Proteomes" id="UP000789901">
    <property type="component" value="Unassembled WGS sequence"/>
</dbReference>
<feature type="transmembrane region" description="Helical" evidence="1">
    <location>
        <begin position="6"/>
        <end position="32"/>
    </location>
</feature>
<organism evidence="2 3">
    <name type="scientific">Gigaspora margarita</name>
    <dbReference type="NCBI Taxonomy" id="4874"/>
    <lineage>
        <taxon>Eukaryota</taxon>
        <taxon>Fungi</taxon>
        <taxon>Fungi incertae sedis</taxon>
        <taxon>Mucoromycota</taxon>
        <taxon>Glomeromycotina</taxon>
        <taxon>Glomeromycetes</taxon>
        <taxon>Diversisporales</taxon>
        <taxon>Gigasporaceae</taxon>
        <taxon>Gigaspora</taxon>
    </lineage>
</organism>
<name>A0ABM8VYC8_GIGMA</name>
<protein>
    <submittedName>
        <fullName evidence="2">8926_t:CDS:1</fullName>
    </submittedName>
</protein>
<accession>A0ABM8VYC8</accession>
<evidence type="ECO:0000313" key="2">
    <source>
        <dbReference type="EMBL" id="CAG8477839.1"/>
    </source>
</evidence>
<reference evidence="2 3" key="1">
    <citation type="submission" date="2021-06" db="EMBL/GenBank/DDBJ databases">
        <authorList>
            <person name="Kallberg Y."/>
            <person name="Tangrot J."/>
            <person name="Rosling A."/>
        </authorList>
    </citation>
    <scope>NUCLEOTIDE SEQUENCE [LARGE SCALE GENOMIC DNA]</scope>
    <source>
        <strain evidence="2 3">120-4 pot B 10/14</strain>
    </source>
</reference>
<dbReference type="EMBL" id="CAJVQB010000249">
    <property type="protein sequence ID" value="CAG8477839.1"/>
    <property type="molecule type" value="Genomic_DNA"/>
</dbReference>
<keyword evidence="1" id="KW-1133">Transmembrane helix</keyword>
<keyword evidence="1" id="KW-0472">Membrane</keyword>